<reference evidence="1 2" key="1">
    <citation type="submission" date="2023-02" db="EMBL/GenBank/DDBJ databases">
        <title>LHISI_Scaffold_Assembly.</title>
        <authorList>
            <person name="Stuart O.P."/>
            <person name="Cleave R."/>
            <person name="Magrath M.J.L."/>
            <person name="Mikheyev A.S."/>
        </authorList>
    </citation>
    <scope>NUCLEOTIDE SEQUENCE [LARGE SCALE GENOMIC DNA]</scope>
    <source>
        <strain evidence="1">Daus_M_001</strain>
        <tissue evidence="1">Leg muscle</tissue>
    </source>
</reference>
<evidence type="ECO:0000313" key="1">
    <source>
        <dbReference type="EMBL" id="KAJ8891223.1"/>
    </source>
</evidence>
<protein>
    <submittedName>
        <fullName evidence="1">Uncharacterized protein</fullName>
    </submittedName>
</protein>
<dbReference type="Proteomes" id="UP001159363">
    <property type="component" value="Chromosome 3"/>
</dbReference>
<dbReference type="EMBL" id="JARBHB010000003">
    <property type="protein sequence ID" value="KAJ8891223.1"/>
    <property type="molecule type" value="Genomic_DNA"/>
</dbReference>
<evidence type="ECO:0000313" key="2">
    <source>
        <dbReference type="Proteomes" id="UP001159363"/>
    </source>
</evidence>
<comment type="caution">
    <text evidence="1">The sequence shown here is derived from an EMBL/GenBank/DDBJ whole genome shotgun (WGS) entry which is preliminary data.</text>
</comment>
<organism evidence="1 2">
    <name type="scientific">Dryococelus australis</name>
    <dbReference type="NCBI Taxonomy" id="614101"/>
    <lineage>
        <taxon>Eukaryota</taxon>
        <taxon>Metazoa</taxon>
        <taxon>Ecdysozoa</taxon>
        <taxon>Arthropoda</taxon>
        <taxon>Hexapoda</taxon>
        <taxon>Insecta</taxon>
        <taxon>Pterygota</taxon>
        <taxon>Neoptera</taxon>
        <taxon>Polyneoptera</taxon>
        <taxon>Phasmatodea</taxon>
        <taxon>Verophasmatodea</taxon>
        <taxon>Anareolatae</taxon>
        <taxon>Phasmatidae</taxon>
        <taxon>Eurycanthinae</taxon>
        <taxon>Dryococelus</taxon>
    </lineage>
</organism>
<accession>A0ABQ9I3J5</accession>
<sequence>MLHLQQISLKLLMVDVWKEQEKLNANSLSKKVSRLVINHSKIYSCCFFSYTRATGHENTHPTPVDLKYHIRNYILEKHSAAVFSEQQNTKDRVEEMCLISGTASTSQENTIAASKEDSHELSQGVGNYKQLIEYKRIC</sequence>
<gene>
    <name evidence="1" type="ORF">PR048_010738</name>
</gene>
<proteinExistence type="predicted"/>
<keyword evidence="2" id="KW-1185">Reference proteome</keyword>
<name>A0ABQ9I3J5_9NEOP</name>